<keyword evidence="6 10" id="KW-0133">Cell shape</keyword>
<evidence type="ECO:0000256" key="2">
    <source>
        <dbReference type="ARBA" id="ARBA00022598"/>
    </source>
</evidence>
<dbReference type="GO" id="GO:0008766">
    <property type="term" value="F:UDP-N-acetylmuramoylalanyl-D-glutamyl-2,6-diaminopimelate-D-alanyl-D-alanine ligase activity"/>
    <property type="evidence" value="ECO:0007669"/>
    <property type="project" value="RHEA"/>
</dbReference>
<feature type="binding site" evidence="10">
    <location>
        <begin position="96"/>
        <end position="102"/>
    </location>
    <ligand>
        <name>ATP</name>
        <dbReference type="ChEBI" id="CHEBI:30616"/>
    </ligand>
</feature>
<keyword evidence="9 10" id="KW-0961">Cell wall biogenesis/degradation</keyword>
<dbReference type="GO" id="GO:0008360">
    <property type="term" value="P:regulation of cell shape"/>
    <property type="evidence" value="ECO:0007669"/>
    <property type="project" value="UniProtKB-KW"/>
</dbReference>
<name>A0A2S7IMW2_9BACT</name>
<dbReference type="GO" id="GO:0071555">
    <property type="term" value="P:cell wall organization"/>
    <property type="evidence" value="ECO:0007669"/>
    <property type="project" value="UniProtKB-KW"/>
</dbReference>
<dbReference type="Pfam" id="PF01225">
    <property type="entry name" value="Mur_ligase"/>
    <property type="match status" value="1"/>
</dbReference>
<evidence type="ECO:0000256" key="7">
    <source>
        <dbReference type="ARBA" id="ARBA00022984"/>
    </source>
</evidence>
<evidence type="ECO:0000256" key="3">
    <source>
        <dbReference type="ARBA" id="ARBA00022618"/>
    </source>
</evidence>
<dbReference type="GO" id="GO:0047480">
    <property type="term" value="F:UDP-N-acetylmuramoyl-tripeptide-D-alanyl-D-alanine ligase activity"/>
    <property type="evidence" value="ECO:0007669"/>
    <property type="project" value="UniProtKB-UniRule"/>
</dbReference>
<evidence type="ECO:0000259" key="13">
    <source>
        <dbReference type="Pfam" id="PF02875"/>
    </source>
</evidence>
<dbReference type="PANTHER" id="PTHR43024">
    <property type="entry name" value="UDP-N-ACETYLMURAMOYL-TRIPEPTIDE--D-ALANYL-D-ALANINE LIGASE"/>
    <property type="match status" value="1"/>
</dbReference>
<keyword evidence="8 10" id="KW-0131">Cell cycle</keyword>
<dbReference type="SUPFAM" id="SSF53623">
    <property type="entry name" value="MurD-like peptide ligases, catalytic domain"/>
    <property type="match status" value="1"/>
</dbReference>
<gene>
    <name evidence="10" type="primary">murF</name>
    <name evidence="15" type="ORF">C5O19_04360</name>
</gene>
<keyword evidence="3 10" id="KW-0132">Cell division</keyword>
<organism evidence="15 16">
    <name type="scientific">Siphonobacter curvatus</name>
    <dbReference type="NCBI Taxonomy" id="2094562"/>
    <lineage>
        <taxon>Bacteria</taxon>
        <taxon>Pseudomonadati</taxon>
        <taxon>Bacteroidota</taxon>
        <taxon>Cytophagia</taxon>
        <taxon>Cytophagales</taxon>
        <taxon>Cytophagaceae</taxon>
        <taxon>Siphonobacter</taxon>
    </lineage>
</organism>
<reference evidence="16" key="1">
    <citation type="submission" date="2018-02" db="EMBL/GenBank/DDBJ databases">
        <title>Genome sequencing of Solimonas sp. HR-BB.</title>
        <authorList>
            <person name="Lee Y."/>
            <person name="Jeon C.O."/>
        </authorList>
    </citation>
    <scope>NUCLEOTIDE SEQUENCE [LARGE SCALE GENOMIC DNA]</scope>
    <source>
        <strain evidence="16">HR-U</strain>
    </source>
</reference>
<dbReference type="GO" id="GO:0009252">
    <property type="term" value="P:peptidoglycan biosynthetic process"/>
    <property type="evidence" value="ECO:0007669"/>
    <property type="project" value="UniProtKB-UniRule"/>
</dbReference>
<dbReference type="InterPro" id="IPR000713">
    <property type="entry name" value="Mur_ligase_N"/>
</dbReference>
<comment type="caution">
    <text evidence="15">The sequence shown here is derived from an EMBL/GenBank/DDBJ whole genome shotgun (WGS) entry which is preliminary data.</text>
</comment>
<dbReference type="AlphaFoldDB" id="A0A2S7IMW2"/>
<feature type="domain" description="Mur ligase C-terminal" evidence="13">
    <location>
        <begin position="296"/>
        <end position="379"/>
    </location>
</feature>
<evidence type="ECO:0000256" key="6">
    <source>
        <dbReference type="ARBA" id="ARBA00022960"/>
    </source>
</evidence>
<sequence>MIADLYQKYLTCSSVSIDTRKIEPGAMFFALKGEKFDANTFAAQALTNGAAYVVMDNAEYATDERCLVVPNTLQALQQLALYHRRTLTIPVIGIGGSNGKTTTKELTHRVLAKRFRTFATPGNYNNYIGVPLTLLSMPIGTEVLIVELGANQKGDIEELVNICEPGLGLITNIGKSHLEGFGGLQGVREGEGELYDFLVQTNGLIFFHAQDETLVSMLEERGAKKFNLIPYRDDVQLLETNPNVVYEIGEQRVETHLMGDYNFINMRAALTLGHYFGVAEADMHAAIAGYVAENNRSQILQKGSNTIWLDAYNANPSSMAAALKNFEALDAKKKLVILGDMFELGEEGPSEHELMGKLIAECHFDYVLLAGPLMQNALKYLPRAYYFPDKFGLHVWLEEHPMTDTHFLIKGSRGMGLESTLGMIGGGESS</sequence>
<dbReference type="UniPathway" id="UPA00219"/>
<comment type="pathway">
    <text evidence="10 11">Cell wall biogenesis; peptidoglycan biosynthesis.</text>
</comment>
<evidence type="ECO:0000256" key="11">
    <source>
        <dbReference type="RuleBase" id="RU004136"/>
    </source>
</evidence>
<accession>A0A2S7IMW2</accession>
<dbReference type="Pfam" id="PF08245">
    <property type="entry name" value="Mur_ligase_M"/>
    <property type="match status" value="1"/>
</dbReference>
<dbReference type="Gene3D" id="3.90.190.20">
    <property type="entry name" value="Mur ligase, C-terminal domain"/>
    <property type="match status" value="1"/>
</dbReference>
<dbReference type="PANTHER" id="PTHR43024:SF1">
    <property type="entry name" value="UDP-N-ACETYLMURAMOYL-TRIPEPTIDE--D-ALANYL-D-ALANINE LIGASE"/>
    <property type="match status" value="1"/>
</dbReference>
<dbReference type="EC" id="6.3.2.10" evidence="10 11"/>
<dbReference type="EMBL" id="PTRA01000001">
    <property type="protein sequence ID" value="PQA58900.1"/>
    <property type="molecule type" value="Genomic_DNA"/>
</dbReference>
<evidence type="ECO:0000313" key="16">
    <source>
        <dbReference type="Proteomes" id="UP000239590"/>
    </source>
</evidence>
<dbReference type="SUPFAM" id="SSF63418">
    <property type="entry name" value="MurE/MurF N-terminal domain"/>
    <property type="match status" value="1"/>
</dbReference>
<evidence type="ECO:0000256" key="5">
    <source>
        <dbReference type="ARBA" id="ARBA00022840"/>
    </source>
</evidence>
<comment type="subcellular location">
    <subcellularLocation>
        <location evidence="10 11">Cytoplasm</location>
    </subcellularLocation>
</comment>
<evidence type="ECO:0000259" key="14">
    <source>
        <dbReference type="Pfam" id="PF08245"/>
    </source>
</evidence>
<dbReference type="Gene3D" id="3.40.1190.10">
    <property type="entry name" value="Mur-like, catalytic domain"/>
    <property type="match status" value="1"/>
</dbReference>
<dbReference type="InterPro" id="IPR005863">
    <property type="entry name" value="UDP-N-AcMur_synth"/>
</dbReference>
<keyword evidence="1 10" id="KW-0963">Cytoplasm</keyword>
<dbReference type="OrthoDB" id="9801978at2"/>
<evidence type="ECO:0000256" key="10">
    <source>
        <dbReference type="HAMAP-Rule" id="MF_02019"/>
    </source>
</evidence>
<proteinExistence type="inferred from homology"/>
<evidence type="ECO:0000256" key="1">
    <source>
        <dbReference type="ARBA" id="ARBA00022490"/>
    </source>
</evidence>
<dbReference type="InterPro" id="IPR036615">
    <property type="entry name" value="Mur_ligase_C_dom_sf"/>
</dbReference>
<dbReference type="RefSeq" id="WP_104710067.1">
    <property type="nucleotide sequence ID" value="NZ_PTRA01000001.1"/>
</dbReference>
<dbReference type="SUPFAM" id="SSF53244">
    <property type="entry name" value="MurD-like peptide ligases, peptide-binding domain"/>
    <property type="match status" value="1"/>
</dbReference>
<dbReference type="GO" id="GO:0005524">
    <property type="term" value="F:ATP binding"/>
    <property type="evidence" value="ECO:0007669"/>
    <property type="project" value="UniProtKB-UniRule"/>
</dbReference>
<evidence type="ECO:0000256" key="8">
    <source>
        <dbReference type="ARBA" id="ARBA00023306"/>
    </source>
</evidence>
<dbReference type="GO" id="GO:0051301">
    <property type="term" value="P:cell division"/>
    <property type="evidence" value="ECO:0007669"/>
    <property type="project" value="UniProtKB-KW"/>
</dbReference>
<feature type="domain" description="Mur ligase N-terminal catalytic" evidence="12">
    <location>
        <begin position="13"/>
        <end position="81"/>
    </location>
</feature>
<dbReference type="Gene3D" id="3.40.1390.10">
    <property type="entry name" value="MurE/MurF, N-terminal domain"/>
    <property type="match status" value="1"/>
</dbReference>
<keyword evidence="16" id="KW-1185">Reference proteome</keyword>
<comment type="similarity">
    <text evidence="10">Belongs to the MurCDEF family. MurF subfamily.</text>
</comment>
<dbReference type="InterPro" id="IPR036565">
    <property type="entry name" value="Mur-like_cat_sf"/>
</dbReference>
<evidence type="ECO:0000256" key="4">
    <source>
        <dbReference type="ARBA" id="ARBA00022741"/>
    </source>
</evidence>
<keyword evidence="2 10" id="KW-0436">Ligase</keyword>
<comment type="function">
    <text evidence="10 11">Involved in cell wall formation. Catalyzes the final step in the synthesis of UDP-N-acetylmuramoyl-pentapeptide, the precursor of murein.</text>
</comment>
<keyword evidence="4 10" id="KW-0547">Nucleotide-binding</keyword>
<comment type="catalytic activity">
    <reaction evidence="10 11">
        <text>D-alanyl-D-alanine + UDP-N-acetyl-alpha-D-muramoyl-L-alanyl-gamma-D-glutamyl-meso-2,6-diaminopimelate + ATP = UDP-N-acetyl-alpha-D-muramoyl-L-alanyl-gamma-D-glutamyl-meso-2,6-diaminopimeloyl-D-alanyl-D-alanine + ADP + phosphate + H(+)</text>
        <dbReference type="Rhea" id="RHEA:28374"/>
        <dbReference type="ChEBI" id="CHEBI:15378"/>
        <dbReference type="ChEBI" id="CHEBI:30616"/>
        <dbReference type="ChEBI" id="CHEBI:43474"/>
        <dbReference type="ChEBI" id="CHEBI:57822"/>
        <dbReference type="ChEBI" id="CHEBI:61386"/>
        <dbReference type="ChEBI" id="CHEBI:83905"/>
        <dbReference type="ChEBI" id="CHEBI:456216"/>
        <dbReference type="EC" id="6.3.2.10"/>
    </reaction>
</comment>
<dbReference type="HAMAP" id="MF_02019">
    <property type="entry name" value="MurF"/>
    <property type="match status" value="1"/>
</dbReference>
<dbReference type="NCBIfam" id="TIGR01143">
    <property type="entry name" value="murF"/>
    <property type="match status" value="1"/>
</dbReference>
<protein>
    <recommendedName>
        <fullName evidence="10 11">UDP-N-acetylmuramoyl-tripeptide--D-alanyl-D-alanine ligase</fullName>
        <ecNumber evidence="10 11">6.3.2.10</ecNumber>
    </recommendedName>
    <alternativeName>
        <fullName evidence="10">D-alanyl-D-alanine-adding enzyme</fullName>
    </alternativeName>
</protein>
<dbReference type="GO" id="GO:0005737">
    <property type="term" value="C:cytoplasm"/>
    <property type="evidence" value="ECO:0007669"/>
    <property type="project" value="UniProtKB-SubCell"/>
</dbReference>
<dbReference type="InterPro" id="IPR013221">
    <property type="entry name" value="Mur_ligase_cen"/>
</dbReference>
<evidence type="ECO:0000259" key="12">
    <source>
        <dbReference type="Pfam" id="PF01225"/>
    </source>
</evidence>
<feature type="domain" description="Mur ligase central" evidence="14">
    <location>
        <begin position="94"/>
        <end position="272"/>
    </location>
</feature>
<evidence type="ECO:0000313" key="15">
    <source>
        <dbReference type="EMBL" id="PQA58900.1"/>
    </source>
</evidence>
<dbReference type="InterPro" id="IPR035911">
    <property type="entry name" value="MurE/MurF_N"/>
</dbReference>
<keyword evidence="7 10" id="KW-0573">Peptidoglycan synthesis</keyword>
<keyword evidence="5 10" id="KW-0067">ATP-binding</keyword>
<dbReference type="Proteomes" id="UP000239590">
    <property type="component" value="Unassembled WGS sequence"/>
</dbReference>
<dbReference type="InterPro" id="IPR051046">
    <property type="entry name" value="MurCDEF_CellWall_CoF430Synth"/>
</dbReference>
<evidence type="ECO:0000256" key="9">
    <source>
        <dbReference type="ARBA" id="ARBA00023316"/>
    </source>
</evidence>
<dbReference type="Pfam" id="PF02875">
    <property type="entry name" value="Mur_ligase_C"/>
    <property type="match status" value="1"/>
</dbReference>
<dbReference type="InterPro" id="IPR004101">
    <property type="entry name" value="Mur_ligase_C"/>
</dbReference>